<dbReference type="VEuPathDB" id="PiroplasmaDB:TA12880"/>
<feature type="short sequence motif" description="TFG box" evidence="2">
    <location>
        <begin position="230"/>
        <end position="250"/>
    </location>
</feature>
<evidence type="ECO:0000313" key="8">
    <source>
        <dbReference type="EMBL" id="SVP91755.1"/>
    </source>
</evidence>
<evidence type="ECO:0000259" key="4">
    <source>
        <dbReference type="PROSITE" id="PS51513"/>
    </source>
</evidence>
<dbReference type="InterPro" id="IPR025609">
    <property type="entry name" value="Lsm14-like_N"/>
</dbReference>
<dbReference type="AlphaFoldDB" id="A0A3B0MPU4"/>
<dbReference type="EMBL" id="UIVT01000002">
    <property type="protein sequence ID" value="SVP91407.1"/>
    <property type="molecule type" value="Genomic_DNA"/>
</dbReference>
<name>A0A3B0MPU4_THEAN</name>
<gene>
    <name evidence="7" type="ORF">TAT_000178500</name>
    <name evidence="8" type="ORF">TAV_000178700</name>
</gene>
<feature type="domain" description="TFG box profile" evidence="5">
    <location>
        <begin position="230"/>
        <end position="250"/>
    </location>
</feature>
<evidence type="ECO:0000256" key="3">
    <source>
        <dbReference type="SAM" id="MobiDB-lite"/>
    </source>
</evidence>
<dbReference type="InterPro" id="IPR047575">
    <property type="entry name" value="Sm"/>
</dbReference>
<dbReference type="PROSITE" id="PS51513">
    <property type="entry name" value="FFD"/>
    <property type="match status" value="1"/>
</dbReference>
<feature type="compositionally biased region" description="Basic and acidic residues" evidence="3">
    <location>
        <begin position="277"/>
        <end position="292"/>
    </location>
</feature>
<reference evidence="8" key="1">
    <citation type="submission" date="2018-07" db="EMBL/GenBank/DDBJ databases">
        <authorList>
            <person name="Quirk P.G."/>
            <person name="Krulwich T.A."/>
        </authorList>
    </citation>
    <scope>NUCLEOTIDE SEQUENCE</scope>
    <source>
        <strain evidence="8">Anand</strain>
    </source>
</reference>
<feature type="domain" description="FFD box profile" evidence="4">
    <location>
        <begin position="209"/>
        <end position="224"/>
    </location>
</feature>
<evidence type="ECO:0000256" key="1">
    <source>
        <dbReference type="PROSITE-ProRule" id="PRU00846"/>
    </source>
</evidence>
<dbReference type="PANTHER" id="PTHR13586">
    <property type="entry name" value="SCD6 PROTEIN-RELATED"/>
    <property type="match status" value="1"/>
</dbReference>
<protein>
    <submittedName>
        <fullName evidence="8">Scd6-like Sm domain containing protein, putative</fullName>
    </submittedName>
</protein>
<dbReference type="SMART" id="SM01271">
    <property type="entry name" value="LSM14"/>
    <property type="match status" value="1"/>
</dbReference>
<feature type="short sequence motif" description="FFD box" evidence="1">
    <location>
        <begin position="209"/>
        <end position="224"/>
    </location>
</feature>
<dbReference type="InterPro" id="IPR010920">
    <property type="entry name" value="LSM_dom_sf"/>
</dbReference>
<evidence type="ECO:0000259" key="5">
    <source>
        <dbReference type="PROSITE" id="PS51536"/>
    </source>
</evidence>
<dbReference type="EMBL" id="UIVS01000002">
    <property type="protein sequence ID" value="SVP91755.1"/>
    <property type="molecule type" value="Genomic_DNA"/>
</dbReference>
<feature type="region of interest" description="Disordered" evidence="3">
    <location>
        <begin position="172"/>
        <end position="204"/>
    </location>
</feature>
<dbReference type="Gene3D" id="2.30.30.100">
    <property type="match status" value="1"/>
</dbReference>
<dbReference type="InterPro" id="IPR025761">
    <property type="entry name" value="FFD_box"/>
</dbReference>
<feature type="region of interest" description="Disordered" evidence="3">
    <location>
        <begin position="259"/>
        <end position="292"/>
    </location>
</feature>
<sequence>MSIEPFIGTKISLISKVGIRYEGSLHSLNTDDSTIVLKDVRSMGTEGRSTTTEVPPSTKVHDFVVFRGEDVTDILVNETQISNDDNKFDDPAIFKTYKEDEFLVHGSKPIFETKKENKSFLKEVGIAMNSEDKYKNNETYKSLVNDMNDVPNDFDKELETFQFDTLEDLDPSLFPINKPTKTNKSNDETLRQDSSSNKEKENSKTEFKVFYDKKSFYDNLSHEKKLSKSDLKEEHMKQREIDIATFGRMSIRNWHSRNHSFRGRKHNNSNQFNVKAGWERRDPTHNRNSENL</sequence>
<evidence type="ECO:0000256" key="2">
    <source>
        <dbReference type="PROSITE-ProRule" id="PRU00869"/>
    </source>
</evidence>
<evidence type="ECO:0000259" key="6">
    <source>
        <dbReference type="PROSITE" id="PS52002"/>
    </source>
</evidence>
<dbReference type="GO" id="GO:0003723">
    <property type="term" value="F:RNA binding"/>
    <property type="evidence" value="ECO:0007669"/>
    <property type="project" value="InterPro"/>
</dbReference>
<dbReference type="InterPro" id="IPR025768">
    <property type="entry name" value="TFG_box"/>
</dbReference>
<organism evidence="8">
    <name type="scientific">Theileria annulata</name>
    <dbReference type="NCBI Taxonomy" id="5874"/>
    <lineage>
        <taxon>Eukaryota</taxon>
        <taxon>Sar</taxon>
        <taxon>Alveolata</taxon>
        <taxon>Apicomplexa</taxon>
        <taxon>Aconoidasida</taxon>
        <taxon>Piroplasmida</taxon>
        <taxon>Theileriidae</taxon>
        <taxon>Theileria</taxon>
    </lineage>
</organism>
<dbReference type="CDD" id="cd01736">
    <property type="entry name" value="LSm14_N"/>
    <property type="match status" value="1"/>
</dbReference>
<proteinExistence type="predicted"/>
<feature type="domain" description="Sm" evidence="6">
    <location>
        <begin position="1"/>
        <end position="80"/>
    </location>
</feature>
<dbReference type="Pfam" id="PF12701">
    <property type="entry name" value="LSM14"/>
    <property type="match status" value="1"/>
</dbReference>
<dbReference type="PROSITE" id="PS52002">
    <property type="entry name" value="SM"/>
    <property type="match status" value="1"/>
</dbReference>
<dbReference type="SUPFAM" id="SSF50182">
    <property type="entry name" value="Sm-like ribonucleoproteins"/>
    <property type="match status" value="1"/>
</dbReference>
<accession>A0A3B0MPU4</accession>
<evidence type="ECO:0000313" key="7">
    <source>
        <dbReference type="EMBL" id="SVP91407.1"/>
    </source>
</evidence>
<feature type="compositionally biased region" description="Basic and acidic residues" evidence="3">
    <location>
        <begin position="184"/>
        <end position="204"/>
    </location>
</feature>
<dbReference type="PROSITE" id="PS51536">
    <property type="entry name" value="TFG"/>
    <property type="match status" value="1"/>
</dbReference>